<dbReference type="KEGG" id="cmk:103187912"/>
<evidence type="ECO:0000256" key="5">
    <source>
        <dbReference type="ARBA" id="ARBA00051147"/>
    </source>
</evidence>
<comment type="similarity">
    <text evidence="1 14">Belongs to the Nudix hydrolase family.</text>
</comment>
<dbReference type="FunFam" id="3.90.79.10:FF:000016">
    <property type="entry name" value="ADP-sugar pyrophosphatase isoform X1"/>
    <property type="match status" value="1"/>
</dbReference>
<dbReference type="EC" id="3.6.1.13" evidence="2"/>
<dbReference type="Pfam" id="PF00293">
    <property type="entry name" value="NUDIX"/>
    <property type="match status" value="1"/>
</dbReference>
<evidence type="ECO:0000256" key="12">
    <source>
        <dbReference type="ARBA" id="ARBA00079597"/>
    </source>
</evidence>
<dbReference type="InterPro" id="IPR015797">
    <property type="entry name" value="NUDIX_hydrolase-like_dom_sf"/>
</dbReference>
<evidence type="ECO:0000256" key="3">
    <source>
        <dbReference type="ARBA" id="ARBA00022801"/>
    </source>
</evidence>
<evidence type="ECO:0000313" key="17">
    <source>
        <dbReference type="Ensembl" id="ENSCMIP00000027540.1"/>
    </source>
</evidence>
<proteinExistence type="evidence at transcript level"/>
<evidence type="ECO:0000256" key="14">
    <source>
        <dbReference type="RuleBase" id="RU003476"/>
    </source>
</evidence>
<evidence type="ECO:0000256" key="9">
    <source>
        <dbReference type="ARBA" id="ARBA00066488"/>
    </source>
</evidence>
<dbReference type="InterPro" id="IPR020476">
    <property type="entry name" value="Nudix_hydrolase"/>
</dbReference>
<evidence type="ECO:0000256" key="6">
    <source>
        <dbReference type="ARBA" id="ARBA00051819"/>
    </source>
</evidence>
<keyword evidence="3 14" id="KW-0378">Hydrolase</keyword>
<protein>
    <recommendedName>
        <fullName evidence="10">ADP-sugar pyrophosphatase</fullName>
        <ecNumber evidence="9">2.7.7.96</ecNumber>
        <ecNumber evidence="2">3.6.1.13</ecNumber>
        <ecNumber evidence="8">3.6.1.58</ecNumber>
    </recommendedName>
    <alternativeName>
        <fullName evidence="13">8-oxo-dGDP phosphatase</fullName>
    </alternativeName>
    <alternativeName>
        <fullName evidence="11">Nuclear ATP-synthesis protein NUDIX5</fullName>
    </alternativeName>
    <alternativeName>
        <fullName evidence="12">Nucleoside diphosphate-linked moiety X motif 5</fullName>
    </alternativeName>
</protein>
<keyword evidence="18" id="KW-1185">Reference proteome</keyword>
<dbReference type="OrthoDB" id="10249920at2759"/>
<dbReference type="GO" id="GO:0047631">
    <property type="term" value="F:ADP-ribose diphosphatase activity"/>
    <property type="evidence" value="ECO:0007669"/>
    <property type="project" value="UniProtKB-EC"/>
</dbReference>
<evidence type="ECO:0000256" key="11">
    <source>
        <dbReference type="ARBA" id="ARBA00077853"/>
    </source>
</evidence>
<dbReference type="InterPro" id="IPR020084">
    <property type="entry name" value="NUDIX_hydrolase_CS"/>
</dbReference>
<dbReference type="Ensembl" id="ENSCMIT00000027979.1">
    <property type="protein sequence ID" value="ENSCMIP00000027540.1"/>
    <property type="gene ID" value="ENSCMIG00000011999.1"/>
</dbReference>
<dbReference type="EMBL" id="JW869203">
    <property type="protein sequence ID" value="AFP01721.1"/>
    <property type="molecule type" value="mRNA"/>
</dbReference>
<dbReference type="PANTHER" id="PTHR11839">
    <property type="entry name" value="UDP/ADP-SUGAR PYROPHOSPHATASE"/>
    <property type="match status" value="1"/>
</dbReference>
<dbReference type="InterPro" id="IPR000086">
    <property type="entry name" value="NUDIX_hydrolase_dom"/>
</dbReference>
<comment type="catalytic activity">
    <reaction evidence="6">
        <text>8-oxo-dGDP + H2O = 8-oxo-dGMP + phosphate + H(+)</text>
        <dbReference type="Rhea" id="RHEA:32063"/>
        <dbReference type="ChEBI" id="CHEBI:15377"/>
        <dbReference type="ChEBI" id="CHEBI:15378"/>
        <dbReference type="ChEBI" id="CHEBI:43474"/>
        <dbReference type="ChEBI" id="CHEBI:63224"/>
        <dbReference type="ChEBI" id="CHEBI:63715"/>
        <dbReference type="EC" id="3.6.1.58"/>
    </reaction>
</comment>
<dbReference type="Gene3D" id="3.90.79.10">
    <property type="entry name" value="Nucleoside Triphosphate Pyrophosphohydrolase"/>
    <property type="match status" value="1"/>
</dbReference>
<comment type="catalytic activity">
    <reaction evidence="4">
        <text>ADP-D-ribose + H2O = D-ribose 5-phosphate + AMP + 2 H(+)</text>
        <dbReference type="Rhea" id="RHEA:10412"/>
        <dbReference type="ChEBI" id="CHEBI:15377"/>
        <dbReference type="ChEBI" id="CHEBI:15378"/>
        <dbReference type="ChEBI" id="CHEBI:57967"/>
        <dbReference type="ChEBI" id="CHEBI:78346"/>
        <dbReference type="ChEBI" id="CHEBI:456215"/>
        <dbReference type="EC" id="3.6.1.13"/>
    </reaction>
</comment>
<evidence type="ECO:0000256" key="1">
    <source>
        <dbReference type="ARBA" id="ARBA00005582"/>
    </source>
</evidence>
<dbReference type="GO" id="GO:0005634">
    <property type="term" value="C:nucleus"/>
    <property type="evidence" value="ECO:0007669"/>
    <property type="project" value="TreeGrafter"/>
</dbReference>
<dbReference type="EC" id="2.7.7.96" evidence="9"/>
<dbReference type="SUPFAM" id="SSF55811">
    <property type="entry name" value="Nudix"/>
    <property type="match status" value="1"/>
</dbReference>
<dbReference type="PRINTS" id="PR00502">
    <property type="entry name" value="NUDIXFAMILY"/>
</dbReference>
<dbReference type="GeneTree" id="ENSGT00940000154045"/>
<reference evidence="18" key="2">
    <citation type="journal article" date="2007" name="PLoS Biol.">
        <title>Survey sequencing and comparative analysis of the elephant shark (Callorhinchus milii) genome.</title>
        <authorList>
            <person name="Venkatesh B."/>
            <person name="Kirkness E.F."/>
            <person name="Loh Y.H."/>
            <person name="Halpern A.L."/>
            <person name="Lee A.P."/>
            <person name="Johnson J."/>
            <person name="Dandona N."/>
            <person name="Viswanathan L.D."/>
            <person name="Tay A."/>
            <person name="Venter J.C."/>
            <person name="Strausberg R.L."/>
            <person name="Brenner S."/>
        </authorList>
    </citation>
    <scope>NUCLEOTIDE SEQUENCE [LARGE SCALE GENOMIC DNA]</scope>
</reference>
<evidence type="ECO:0000256" key="8">
    <source>
        <dbReference type="ARBA" id="ARBA00066482"/>
    </source>
</evidence>
<dbReference type="GO" id="GO:0006753">
    <property type="term" value="P:nucleoside phosphate metabolic process"/>
    <property type="evidence" value="ECO:0007669"/>
    <property type="project" value="TreeGrafter"/>
</dbReference>
<dbReference type="AlphaFoldDB" id="V9KU01"/>
<gene>
    <name evidence="17" type="primary">nudt5</name>
</gene>
<evidence type="ECO:0000259" key="15">
    <source>
        <dbReference type="PROSITE" id="PS51462"/>
    </source>
</evidence>
<reference evidence="18" key="1">
    <citation type="journal article" date="2006" name="Science">
        <title>Ancient noncoding elements conserved in the human genome.</title>
        <authorList>
            <person name="Venkatesh B."/>
            <person name="Kirkness E.F."/>
            <person name="Loh Y.H."/>
            <person name="Halpern A.L."/>
            <person name="Lee A.P."/>
            <person name="Johnson J."/>
            <person name="Dandona N."/>
            <person name="Viswanathan L.D."/>
            <person name="Tay A."/>
            <person name="Venter J.C."/>
            <person name="Strausberg R.L."/>
            <person name="Brenner S."/>
        </authorList>
    </citation>
    <scope>NUCLEOTIDE SEQUENCE [LARGE SCALE GENOMIC DNA]</scope>
</reference>
<feature type="domain" description="Nudix hydrolase" evidence="15">
    <location>
        <begin position="51"/>
        <end position="193"/>
    </location>
</feature>
<dbReference type="CTD" id="11164"/>
<evidence type="ECO:0000313" key="16">
    <source>
        <dbReference type="EMBL" id="AFP01721.1"/>
    </source>
</evidence>
<evidence type="ECO:0000256" key="7">
    <source>
        <dbReference type="ARBA" id="ARBA00065630"/>
    </source>
</evidence>
<evidence type="ECO:0000256" key="13">
    <source>
        <dbReference type="ARBA" id="ARBA00084011"/>
    </source>
</evidence>
<dbReference type="GeneID" id="103187912"/>
<evidence type="ECO:0000256" key="4">
    <source>
        <dbReference type="ARBA" id="ARBA00049546"/>
    </source>
</evidence>
<dbReference type="CDD" id="cd18888">
    <property type="entry name" value="NUDIX_ADPRase_Nudt5"/>
    <property type="match status" value="1"/>
</dbReference>
<dbReference type="OMA" id="NDPGLCN"/>
<dbReference type="PROSITE" id="PS51462">
    <property type="entry name" value="NUDIX"/>
    <property type="match status" value="1"/>
</dbReference>
<evidence type="ECO:0000313" key="18">
    <source>
        <dbReference type="Proteomes" id="UP000314986"/>
    </source>
</evidence>
<dbReference type="PROSITE" id="PS00893">
    <property type="entry name" value="NUDIX_BOX"/>
    <property type="match status" value="1"/>
</dbReference>
<sequence length="213" mass="23792">METGSSEQSIVKEEVLMKGKWVQVLETTYKDPTGKTRVWETVKRTTRKQNALTDGVAVFAVLKKTLHYDCLVMIKQFRPALGCYCLEFPAGLMDDGETPECAAVRELLEETGYKGETSGTSPVVCLDPGLSNCSTQFVTVYINGDDSENIKPKQRLEDGEFAEVVLIPMNELLKKIDEMVRKEKVMVDARVYIYAMGLTHATSKPNMLPVLKA</sequence>
<dbReference type="STRING" id="7868.ENSCMIP00000027540"/>
<dbReference type="EC" id="3.6.1.58" evidence="8"/>
<reference evidence="16 18" key="3">
    <citation type="journal article" date="2014" name="Nature">
        <title>Elephant shark genome provides unique insights into gnathostome evolution.</title>
        <authorList>
            <consortium name="International Elephant Shark Genome Sequencing Consortium"/>
            <person name="Venkatesh B."/>
            <person name="Lee A.P."/>
            <person name="Ravi V."/>
            <person name="Maurya A.K."/>
            <person name="Lian M.M."/>
            <person name="Swann J.B."/>
            <person name="Ohta Y."/>
            <person name="Flajnik M.F."/>
            <person name="Sutoh Y."/>
            <person name="Kasahara M."/>
            <person name="Hoon S."/>
            <person name="Gangu V."/>
            <person name="Roy S.W."/>
            <person name="Irimia M."/>
            <person name="Korzh V."/>
            <person name="Kondrychyn I."/>
            <person name="Lim Z.W."/>
            <person name="Tay B.H."/>
            <person name="Tohari S."/>
            <person name="Kong K.W."/>
            <person name="Ho S."/>
            <person name="Lorente-Galdos B."/>
            <person name="Quilez J."/>
            <person name="Marques-Bonet T."/>
            <person name="Raney B.J."/>
            <person name="Ingham P.W."/>
            <person name="Tay A."/>
            <person name="Hillier L.W."/>
            <person name="Minx P."/>
            <person name="Boehm T."/>
            <person name="Wilson R.K."/>
            <person name="Brenner S."/>
            <person name="Warren W.C."/>
        </authorList>
    </citation>
    <scope>NUCLEOTIDE SEQUENCE</scope>
    <source>
        <tissue evidence="16">Intestine</tissue>
    </source>
</reference>
<accession>V9KU01</accession>
<name>V9KU01_CALMI</name>
<comment type="subunit">
    <text evidence="7">Homodimer. Interacts with PARG.</text>
</comment>
<organism evidence="16">
    <name type="scientific">Callorhinchus milii</name>
    <name type="common">Ghost shark</name>
    <dbReference type="NCBI Taxonomy" id="7868"/>
    <lineage>
        <taxon>Eukaryota</taxon>
        <taxon>Metazoa</taxon>
        <taxon>Chordata</taxon>
        <taxon>Craniata</taxon>
        <taxon>Vertebrata</taxon>
        <taxon>Chondrichthyes</taxon>
        <taxon>Holocephali</taxon>
        <taxon>Chimaeriformes</taxon>
        <taxon>Callorhinchidae</taxon>
        <taxon>Callorhinchus</taxon>
    </lineage>
</organism>
<dbReference type="GO" id="GO:0017110">
    <property type="term" value="F:nucleoside diphosphate phosphatase activity"/>
    <property type="evidence" value="ECO:0007669"/>
    <property type="project" value="UniProtKB-ARBA"/>
</dbReference>
<dbReference type="Proteomes" id="UP000314986">
    <property type="component" value="Unassembled WGS sequence"/>
</dbReference>
<reference evidence="17" key="4">
    <citation type="submission" date="2025-05" db="UniProtKB">
        <authorList>
            <consortium name="Ensembl"/>
        </authorList>
    </citation>
    <scope>IDENTIFICATION</scope>
</reference>
<comment type="catalytic activity">
    <reaction evidence="5">
        <text>D-ribose 5-phosphate + ATP + H(+) = ADP-D-ribose + diphosphate</text>
        <dbReference type="Rhea" id="RHEA:50248"/>
        <dbReference type="ChEBI" id="CHEBI:15378"/>
        <dbReference type="ChEBI" id="CHEBI:30616"/>
        <dbReference type="ChEBI" id="CHEBI:33019"/>
        <dbReference type="ChEBI" id="CHEBI:57967"/>
        <dbReference type="ChEBI" id="CHEBI:78346"/>
        <dbReference type="EC" id="2.7.7.96"/>
    </reaction>
</comment>
<dbReference type="GO" id="GO:0019693">
    <property type="term" value="P:ribose phosphate metabolic process"/>
    <property type="evidence" value="ECO:0007669"/>
    <property type="project" value="TreeGrafter"/>
</dbReference>
<dbReference type="RefSeq" id="XP_007905822.1">
    <property type="nucleotide sequence ID" value="XM_007907631.2"/>
</dbReference>
<evidence type="ECO:0000256" key="2">
    <source>
        <dbReference type="ARBA" id="ARBA00012453"/>
    </source>
</evidence>
<evidence type="ECO:0000256" key="10">
    <source>
        <dbReference type="ARBA" id="ARBA00071227"/>
    </source>
</evidence>
<dbReference type="PANTHER" id="PTHR11839:SF1">
    <property type="entry name" value="ADP-SUGAR PYROPHOSPHATASE"/>
    <property type="match status" value="1"/>
</dbReference>